<protein>
    <submittedName>
        <fullName evidence="1">Glycoside hydrolase family 99-like domain-containing protein</fullName>
    </submittedName>
</protein>
<dbReference type="Gene3D" id="3.20.20.80">
    <property type="entry name" value="Glycosidases"/>
    <property type="match status" value="1"/>
</dbReference>
<reference evidence="1 2" key="1">
    <citation type="submission" date="2021-01" db="EMBL/GenBank/DDBJ databases">
        <title>WGS of actinomycetes isolated from Thailand.</title>
        <authorList>
            <person name="Thawai C."/>
        </authorList>
    </citation>
    <scope>NUCLEOTIDE SEQUENCE [LARGE SCALE GENOMIC DNA]</scope>
    <source>
        <strain evidence="1 2">CA3R110</strain>
    </source>
</reference>
<evidence type="ECO:0000313" key="2">
    <source>
        <dbReference type="Proteomes" id="UP000621510"/>
    </source>
</evidence>
<keyword evidence="2" id="KW-1185">Reference proteome</keyword>
<dbReference type="InterPro" id="IPR032719">
    <property type="entry name" value="WbsX"/>
</dbReference>
<dbReference type="CDD" id="cd11579">
    <property type="entry name" value="Glyco_tran_WbsX"/>
    <property type="match status" value="1"/>
</dbReference>
<dbReference type="Proteomes" id="UP000621510">
    <property type="component" value="Unassembled WGS sequence"/>
</dbReference>
<dbReference type="RefSeq" id="WP_201856026.1">
    <property type="nucleotide sequence ID" value="NZ_JAERRG010000021.1"/>
</dbReference>
<proteinExistence type="predicted"/>
<dbReference type="Pfam" id="PF14307">
    <property type="entry name" value="Glyco_tran_WbsX"/>
    <property type="match status" value="1"/>
</dbReference>
<name>A0ABS1Q0J5_9ACTN</name>
<organism evidence="1 2">
    <name type="scientific">Streptomyces endocoffeicus</name>
    <dbReference type="NCBI Taxonomy" id="2898945"/>
    <lineage>
        <taxon>Bacteria</taxon>
        <taxon>Bacillati</taxon>
        <taxon>Actinomycetota</taxon>
        <taxon>Actinomycetes</taxon>
        <taxon>Kitasatosporales</taxon>
        <taxon>Streptomycetaceae</taxon>
        <taxon>Streptomyces</taxon>
    </lineage>
</organism>
<gene>
    <name evidence="1" type="ORF">JK364_38380</name>
</gene>
<evidence type="ECO:0000313" key="1">
    <source>
        <dbReference type="EMBL" id="MBL1118205.1"/>
    </source>
</evidence>
<dbReference type="PANTHER" id="PTHR41244">
    <property type="entry name" value="RHAMNAN SYNTHESIS F"/>
    <property type="match status" value="1"/>
</dbReference>
<comment type="caution">
    <text evidence="1">The sequence shown here is derived from an EMBL/GenBank/DDBJ whole genome shotgun (WGS) entry which is preliminary data.</text>
</comment>
<sequence length="367" mass="42959">MQQTYDVAAYIWPAYHDDPRARIFFPHGMGEWERVIDARPKVDGHQQPRKPLWGYQNEADPRVMEMQIDAAADYGVNIFIYDWYWYDRRPFLEESLNKGYLKARNNHRVKFYLMWANHDAPTIWDIRTSHDRRVVWDAALDREEFERIGNRLISKYFTQPSYYRIESRPVFSIYDLPTLMRGLGGVDGTRAALEWFRDRAVASGLDGLHLQAVLRHALPHVEVTGITGDGASIQNHMVEQLGFDSVTHYQWCHVVEPKGEYQPYGEQAVATWNGIDEEFNIPYFPHVSVGWDNNPRYVAYQESNITGNTPDRFENFLRKAQKFVDEHPNQAPMVTINSWNEWTEASYLQPDTDHGYAYLDAVKRVFG</sequence>
<dbReference type="PANTHER" id="PTHR41244:SF1">
    <property type="entry name" value="GLYCOSYLTRANSFERASE"/>
    <property type="match status" value="1"/>
</dbReference>
<dbReference type="EMBL" id="JAERRG010000021">
    <property type="protein sequence ID" value="MBL1118205.1"/>
    <property type="molecule type" value="Genomic_DNA"/>
</dbReference>
<accession>A0ABS1Q0J5</accession>